<dbReference type="AlphaFoldDB" id="A0AAJ6CSA3"/>
<feature type="binding site" evidence="16">
    <location>
        <position position="140"/>
    </location>
    <ligand>
        <name>K(+)</name>
        <dbReference type="ChEBI" id="CHEBI:29103"/>
    </ligand>
</feature>
<keyword evidence="19" id="KW-1185">Reference proteome</keyword>
<evidence type="ECO:0000313" key="18">
    <source>
        <dbReference type="EMBL" id="WFG39068.1"/>
    </source>
</evidence>
<feature type="binding site" evidence="16">
    <location>
        <begin position="17"/>
        <end position="24"/>
    </location>
    <ligand>
        <name>ATP</name>
        <dbReference type="ChEBI" id="CHEBI:30616"/>
    </ligand>
</feature>
<dbReference type="GO" id="GO:0005737">
    <property type="term" value="C:cytoplasm"/>
    <property type="evidence" value="ECO:0007669"/>
    <property type="project" value="UniProtKB-SubCell"/>
</dbReference>
<evidence type="ECO:0000256" key="16">
    <source>
        <dbReference type="HAMAP-Rule" id="MF_01274"/>
    </source>
</evidence>
<dbReference type="EMBL" id="WMBE01000001">
    <property type="protein sequence ID" value="MDG0866213.1"/>
    <property type="molecule type" value="Genomic_DNA"/>
</dbReference>
<feature type="binding site" evidence="16">
    <location>
        <position position="143"/>
    </location>
    <ligand>
        <name>ATP</name>
        <dbReference type="ChEBI" id="CHEBI:30616"/>
    </ligand>
</feature>
<comment type="pathway">
    <text evidence="4 16">Cofactor biosynthesis; coenzyme A biosynthesis; CoA from (R)-pantothenate: step 1/5.</text>
</comment>
<keyword evidence="12 16" id="KW-0630">Potassium</keyword>
<evidence type="ECO:0000256" key="15">
    <source>
        <dbReference type="ARBA" id="ARBA00040883"/>
    </source>
</evidence>
<dbReference type="InterPro" id="IPR043129">
    <property type="entry name" value="ATPase_NBD"/>
</dbReference>
<dbReference type="PANTHER" id="PTHR34265">
    <property type="entry name" value="TYPE III PANTOTHENATE KINASE"/>
    <property type="match status" value="1"/>
</dbReference>
<dbReference type="Pfam" id="PF03309">
    <property type="entry name" value="Pan_kinase"/>
    <property type="match status" value="1"/>
</dbReference>
<evidence type="ECO:0000313" key="19">
    <source>
        <dbReference type="Proteomes" id="UP001219901"/>
    </source>
</evidence>
<comment type="similarity">
    <text evidence="14 16">Belongs to the type III pantothenate kinase family.</text>
</comment>
<dbReference type="PANTHER" id="PTHR34265:SF1">
    <property type="entry name" value="TYPE III PANTOTHENATE KINASE"/>
    <property type="match status" value="1"/>
</dbReference>
<evidence type="ECO:0000256" key="1">
    <source>
        <dbReference type="ARBA" id="ARBA00001206"/>
    </source>
</evidence>
<comment type="cofactor">
    <cofactor evidence="2">
        <name>K(+)</name>
        <dbReference type="ChEBI" id="CHEBI:29103"/>
    </cofactor>
</comment>
<comment type="cofactor">
    <cofactor evidence="16">
        <name>NH4(+)</name>
        <dbReference type="ChEBI" id="CHEBI:28938"/>
    </cofactor>
    <cofactor evidence="16">
        <name>K(+)</name>
        <dbReference type="ChEBI" id="CHEBI:29103"/>
    </cofactor>
    <text evidence="16">A monovalent cation. Ammonium or potassium.</text>
</comment>
<evidence type="ECO:0000256" key="10">
    <source>
        <dbReference type="ARBA" id="ARBA00022777"/>
    </source>
</evidence>
<dbReference type="EMBL" id="CP046147">
    <property type="protein sequence ID" value="WFG39068.1"/>
    <property type="molecule type" value="Genomic_DNA"/>
</dbReference>
<evidence type="ECO:0000256" key="3">
    <source>
        <dbReference type="ARBA" id="ARBA00004496"/>
    </source>
</evidence>
<keyword evidence="10 16" id="KW-0418">Kinase</keyword>
<keyword evidence="11 16" id="KW-0067">ATP-binding</keyword>
<keyword evidence="16" id="KW-0479">Metal-binding</keyword>
<evidence type="ECO:0000256" key="11">
    <source>
        <dbReference type="ARBA" id="ARBA00022840"/>
    </source>
</evidence>
<evidence type="ECO:0000256" key="12">
    <source>
        <dbReference type="ARBA" id="ARBA00022958"/>
    </source>
</evidence>
<dbReference type="Proteomes" id="UP001219901">
    <property type="component" value="Chromosome"/>
</dbReference>
<dbReference type="GO" id="GO:0015937">
    <property type="term" value="P:coenzyme A biosynthetic process"/>
    <property type="evidence" value="ECO:0007669"/>
    <property type="project" value="UniProtKB-UniRule"/>
</dbReference>
<feature type="binding site" evidence="16">
    <location>
        <position position="195"/>
    </location>
    <ligand>
        <name>substrate</name>
    </ligand>
</feature>
<dbReference type="GO" id="GO:0005524">
    <property type="term" value="F:ATP binding"/>
    <property type="evidence" value="ECO:0007669"/>
    <property type="project" value="UniProtKB-UniRule"/>
</dbReference>
<dbReference type="Gene3D" id="3.30.420.40">
    <property type="match status" value="2"/>
</dbReference>
<proteinExistence type="inferred from homology"/>
<dbReference type="SUPFAM" id="SSF53067">
    <property type="entry name" value="Actin-like ATPase domain"/>
    <property type="match status" value="2"/>
</dbReference>
<keyword evidence="13 16" id="KW-0173">Coenzyme A biosynthesis</keyword>
<dbReference type="InterPro" id="IPR004619">
    <property type="entry name" value="Type_III_PanK"/>
</dbReference>
<evidence type="ECO:0000256" key="2">
    <source>
        <dbReference type="ARBA" id="ARBA00001958"/>
    </source>
</evidence>
<evidence type="ECO:0000256" key="6">
    <source>
        <dbReference type="ARBA" id="ARBA00012102"/>
    </source>
</evidence>
<accession>A0AAJ6CSA3</accession>
<evidence type="ECO:0000256" key="8">
    <source>
        <dbReference type="ARBA" id="ARBA00022679"/>
    </source>
</evidence>
<evidence type="ECO:0000313" key="20">
    <source>
        <dbReference type="Proteomes" id="UP001321249"/>
    </source>
</evidence>
<feature type="binding site" evidence="16">
    <location>
        <position position="111"/>
    </location>
    <ligand>
        <name>substrate</name>
    </ligand>
</feature>
<dbReference type="EC" id="2.7.1.33" evidence="6 16"/>
<organism evidence="18 19">
    <name type="scientific">Candidatus Lucifugimonas marina</name>
    <dbReference type="NCBI Taxonomy" id="3038979"/>
    <lineage>
        <taxon>Bacteria</taxon>
        <taxon>Bacillati</taxon>
        <taxon>Chloroflexota</taxon>
        <taxon>Dehalococcoidia</taxon>
        <taxon>SAR202 cluster</taxon>
        <taxon>Candidatus Lucifugimonadales</taxon>
        <taxon>Candidatus Lucifugimonadaceae</taxon>
        <taxon>Candidatus Lucifugimonas</taxon>
    </lineage>
</organism>
<keyword evidence="9 16" id="KW-0547">Nucleotide-binding</keyword>
<feature type="active site" description="Proton acceptor" evidence="16">
    <location>
        <position position="120"/>
    </location>
</feature>
<gene>
    <name evidence="16" type="primary">coaX</name>
    <name evidence="17" type="ORF">GKO46_03900</name>
    <name evidence="18" type="ORF">GKO48_05360</name>
</gene>
<feature type="binding site" evidence="16">
    <location>
        <begin position="118"/>
        <end position="121"/>
    </location>
    <ligand>
        <name>substrate</name>
    </ligand>
</feature>
<dbReference type="GO" id="GO:0046872">
    <property type="term" value="F:metal ion binding"/>
    <property type="evidence" value="ECO:0007669"/>
    <property type="project" value="UniProtKB-KW"/>
</dbReference>
<reference evidence="18" key="2">
    <citation type="journal article" date="2023" name="Nat. Commun.">
        <title>Cultivation of marine bacteria of the SAR202 clade.</title>
        <authorList>
            <person name="Lim Y."/>
            <person name="Seo J.H."/>
            <person name="Giovannoni S.J."/>
            <person name="Kang I."/>
            <person name="Cho J.C."/>
        </authorList>
    </citation>
    <scope>NUCLEOTIDE SEQUENCE</scope>
    <source>
        <strain evidence="18">JH1073</strain>
    </source>
</reference>
<sequence length="270" mass="29061">MQRSYNWEIVTSLLAVDIGNSNITIGAFDDQELTATWRLATRETRTVDEHAWALQGVLRSKGVEPDSFDAVVICSVVPPLTEAYVDALAQLTTVEPLVIGPGVRTGIRIHYDRTQDVGADRIVDAVAAHQLYGGPLVVVDIGTATVFDAVTADGDYIGGAISPGMEIAADAMFRNTSLLRRVELIAPDQVIGRSTVASMQSGFVYGFAELIEGMLARFKMELNPDAPEDVTVVATGGLANLIAEHTESFNHVNPELTLVGLRLVHEMNNA</sequence>
<dbReference type="HAMAP" id="MF_01274">
    <property type="entry name" value="Pantothen_kinase_3"/>
    <property type="match status" value="1"/>
</dbReference>
<evidence type="ECO:0000256" key="4">
    <source>
        <dbReference type="ARBA" id="ARBA00005225"/>
    </source>
</evidence>
<comment type="subunit">
    <text evidence="5 16">Homodimer.</text>
</comment>
<protein>
    <recommendedName>
        <fullName evidence="15 16">Type III pantothenate kinase</fullName>
        <ecNumber evidence="6 16">2.7.1.33</ecNumber>
    </recommendedName>
    <alternativeName>
        <fullName evidence="16">PanK-III</fullName>
    </alternativeName>
    <alternativeName>
        <fullName evidence="16">Pantothenic acid kinase</fullName>
    </alternativeName>
</protein>
<evidence type="ECO:0000256" key="5">
    <source>
        <dbReference type="ARBA" id="ARBA00011738"/>
    </source>
</evidence>
<evidence type="ECO:0000256" key="13">
    <source>
        <dbReference type="ARBA" id="ARBA00022993"/>
    </source>
</evidence>
<dbReference type="Proteomes" id="UP001321249">
    <property type="component" value="Unassembled WGS sequence"/>
</dbReference>
<dbReference type="NCBIfam" id="TIGR00671">
    <property type="entry name" value="baf"/>
    <property type="match status" value="1"/>
</dbReference>
<evidence type="ECO:0000256" key="7">
    <source>
        <dbReference type="ARBA" id="ARBA00022490"/>
    </source>
</evidence>
<dbReference type="GO" id="GO:0004594">
    <property type="term" value="F:pantothenate kinase activity"/>
    <property type="evidence" value="ECO:0007669"/>
    <property type="project" value="UniProtKB-UniRule"/>
</dbReference>
<comment type="catalytic activity">
    <reaction evidence="1 16">
        <text>(R)-pantothenate + ATP = (R)-4'-phosphopantothenate + ADP + H(+)</text>
        <dbReference type="Rhea" id="RHEA:16373"/>
        <dbReference type="ChEBI" id="CHEBI:10986"/>
        <dbReference type="ChEBI" id="CHEBI:15378"/>
        <dbReference type="ChEBI" id="CHEBI:29032"/>
        <dbReference type="ChEBI" id="CHEBI:30616"/>
        <dbReference type="ChEBI" id="CHEBI:456216"/>
        <dbReference type="EC" id="2.7.1.33"/>
    </reaction>
</comment>
<dbReference type="CDD" id="cd24015">
    <property type="entry name" value="ASKHA_NBD_PanK-III"/>
    <property type="match status" value="1"/>
</dbReference>
<comment type="subcellular location">
    <subcellularLocation>
        <location evidence="3 16">Cytoplasm</location>
    </subcellularLocation>
</comment>
<evidence type="ECO:0000256" key="14">
    <source>
        <dbReference type="ARBA" id="ARBA00038036"/>
    </source>
</evidence>
<name>A0AAJ6CSA3_9CHLR</name>
<reference evidence="19 20" key="1">
    <citation type="submission" date="2019-11" db="EMBL/GenBank/DDBJ databases">
        <authorList>
            <person name="Cho J.-C."/>
        </authorList>
    </citation>
    <scope>NUCLEOTIDE SEQUENCE [LARGE SCALE GENOMIC DNA]</scope>
    <source>
        <strain evidence="18 19">JH1073</strain>
        <strain evidence="17 20">JH702</strain>
    </source>
</reference>
<keyword evidence="8 16" id="KW-0808">Transferase</keyword>
<dbReference type="NCBIfam" id="NF009855">
    <property type="entry name" value="PRK13321.1"/>
    <property type="match status" value="1"/>
</dbReference>
<evidence type="ECO:0000313" key="17">
    <source>
        <dbReference type="EMBL" id="MDG0866213.1"/>
    </source>
</evidence>
<comment type="function">
    <text evidence="16">Catalyzes the phosphorylation of pantothenate (Pan), the first step in CoA biosynthesis.</text>
</comment>
<evidence type="ECO:0000256" key="9">
    <source>
        <dbReference type="ARBA" id="ARBA00022741"/>
    </source>
</evidence>
<keyword evidence="7 16" id="KW-0963">Cytoplasm</keyword>
<reference evidence="19" key="3">
    <citation type="submission" date="2023-06" db="EMBL/GenBank/DDBJ databases">
        <title>Pangenomics reveal diversification of enzyme families and niche specialization in globally abundant SAR202 bacteria.</title>
        <authorList>
            <person name="Saw J.H.W."/>
        </authorList>
    </citation>
    <scope>NUCLEOTIDE SEQUENCE [LARGE SCALE GENOMIC DNA]</scope>
    <source>
        <strain evidence="19">JH1073</strain>
    </source>
</reference>